<evidence type="ECO:0000259" key="1">
    <source>
        <dbReference type="Pfam" id="PF01636"/>
    </source>
</evidence>
<feature type="domain" description="Aminoglycoside phosphotransferase" evidence="1">
    <location>
        <begin position="95"/>
        <end position="327"/>
    </location>
</feature>
<sequence>MAYENKENFKRRMTVVEDIIQKIGLKSIEVTPLRWNENQVHPFNNFIFKVKLSSPAFARDFPETARQPYTDPLPWNGVSVVIVRLSNPRALSLNNSNRVETEVAAIQLLRTALTKLGPYYASLVPIVYAWKAAQKPEPIDESGFGWTVMEYLPGLPLNKACESFDMAEKECIVSEIATIFSAMQGMELPPGVDRYGGFTIDDQGNILSGQETIVAVPGGPWSDYDDYWRHQLFCQLIEADSNSIIQGWRAHGIRERVDTFMREKLRDIINNAGLNLTKLAFVHADFTMSNMLYDHEKKCISGIVDFDWAGATHPGHEFFNSLYDVYGTTIEQGSEKLRQAILTSDFCASVDPSEEKHAEAWKLAQVWDEAVKESGGLRLSDINGMQTLLKLNTLTDTLNPYYLNGTGFANERTAEQNVKARADAEKVIHEILCSWGI</sequence>
<dbReference type="InterPro" id="IPR051678">
    <property type="entry name" value="AGP_Transferase"/>
</dbReference>
<gene>
    <name evidence="2" type="ORF">HIM_09217</name>
</gene>
<reference evidence="2 3" key="1">
    <citation type="journal article" date="2014" name="Genome Biol. Evol.">
        <title>Comparative genomics and transcriptomics analyses reveal divergent lifestyle features of nematode endoparasitic fungus Hirsutella minnesotensis.</title>
        <authorList>
            <person name="Lai Y."/>
            <person name="Liu K."/>
            <person name="Zhang X."/>
            <person name="Zhang X."/>
            <person name="Li K."/>
            <person name="Wang N."/>
            <person name="Shu C."/>
            <person name="Wu Y."/>
            <person name="Wang C."/>
            <person name="Bushley K.E."/>
            <person name="Xiang M."/>
            <person name="Liu X."/>
        </authorList>
    </citation>
    <scope>NUCLEOTIDE SEQUENCE [LARGE SCALE GENOMIC DNA]</scope>
    <source>
        <strain evidence="2 3">3608</strain>
    </source>
</reference>
<dbReference type="Gene3D" id="3.90.1200.10">
    <property type="match status" value="1"/>
</dbReference>
<dbReference type="AlphaFoldDB" id="A0A0F7ZGS0"/>
<name>A0A0F7ZGS0_9HYPO</name>
<dbReference type="InterPro" id="IPR011009">
    <property type="entry name" value="Kinase-like_dom_sf"/>
</dbReference>
<dbReference type="Pfam" id="PF01636">
    <property type="entry name" value="APH"/>
    <property type="match status" value="1"/>
</dbReference>
<dbReference type="Proteomes" id="UP000054481">
    <property type="component" value="Unassembled WGS sequence"/>
</dbReference>
<evidence type="ECO:0000313" key="3">
    <source>
        <dbReference type="Proteomes" id="UP000054481"/>
    </source>
</evidence>
<keyword evidence="3" id="KW-1185">Reference proteome</keyword>
<organism evidence="2 3">
    <name type="scientific">Hirsutella minnesotensis 3608</name>
    <dbReference type="NCBI Taxonomy" id="1043627"/>
    <lineage>
        <taxon>Eukaryota</taxon>
        <taxon>Fungi</taxon>
        <taxon>Dikarya</taxon>
        <taxon>Ascomycota</taxon>
        <taxon>Pezizomycotina</taxon>
        <taxon>Sordariomycetes</taxon>
        <taxon>Hypocreomycetidae</taxon>
        <taxon>Hypocreales</taxon>
        <taxon>Ophiocordycipitaceae</taxon>
        <taxon>Hirsutella</taxon>
    </lineage>
</organism>
<accession>A0A0F7ZGS0</accession>
<dbReference type="InterPro" id="IPR002575">
    <property type="entry name" value="Aminoglycoside_PTrfase"/>
</dbReference>
<protein>
    <recommendedName>
        <fullName evidence="1">Aminoglycoside phosphotransferase domain-containing protein</fullName>
    </recommendedName>
</protein>
<dbReference type="OrthoDB" id="2831558at2759"/>
<dbReference type="PANTHER" id="PTHR21310:SF15">
    <property type="entry name" value="AMINOGLYCOSIDE PHOSPHOTRANSFERASE DOMAIN-CONTAINING PROTEIN"/>
    <property type="match status" value="1"/>
</dbReference>
<dbReference type="PANTHER" id="PTHR21310">
    <property type="entry name" value="AMINOGLYCOSIDE PHOSPHOTRANSFERASE-RELATED-RELATED"/>
    <property type="match status" value="1"/>
</dbReference>
<evidence type="ECO:0000313" key="2">
    <source>
        <dbReference type="EMBL" id="KJZ71376.1"/>
    </source>
</evidence>
<dbReference type="EMBL" id="KQ030576">
    <property type="protein sequence ID" value="KJZ71376.1"/>
    <property type="molecule type" value="Genomic_DNA"/>
</dbReference>
<dbReference type="SUPFAM" id="SSF56112">
    <property type="entry name" value="Protein kinase-like (PK-like)"/>
    <property type="match status" value="1"/>
</dbReference>
<proteinExistence type="predicted"/>